<dbReference type="InterPro" id="IPR002110">
    <property type="entry name" value="Ankyrin_rpt"/>
</dbReference>
<dbReference type="PRINTS" id="PR01415">
    <property type="entry name" value="ANKYRIN"/>
</dbReference>
<reference evidence="4 5" key="1">
    <citation type="journal article" date="2018" name="Nat. Ecol. Evol.">
        <title>Pezizomycetes genomes reveal the molecular basis of ectomycorrhizal truffle lifestyle.</title>
        <authorList>
            <person name="Murat C."/>
            <person name="Payen T."/>
            <person name="Noel B."/>
            <person name="Kuo A."/>
            <person name="Morin E."/>
            <person name="Chen J."/>
            <person name="Kohler A."/>
            <person name="Krizsan K."/>
            <person name="Balestrini R."/>
            <person name="Da Silva C."/>
            <person name="Montanini B."/>
            <person name="Hainaut M."/>
            <person name="Levati E."/>
            <person name="Barry K.W."/>
            <person name="Belfiori B."/>
            <person name="Cichocki N."/>
            <person name="Clum A."/>
            <person name="Dockter R.B."/>
            <person name="Fauchery L."/>
            <person name="Guy J."/>
            <person name="Iotti M."/>
            <person name="Le Tacon F."/>
            <person name="Lindquist E.A."/>
            <person name="Lipzen A."/>
            <person name="Malagnac F."/>
            <person name="Mello A."/>
            <person name="Molinier V."/>
            <person name="Miyauchi S."/>
            <person name="Poulain J."/>
            <person name="Riccioni C."/>
            <person name="Rubini A."/>
            <person name="Sitrit Y."/>
            <person name="Splivallo R."/>
            <person name="Traeger S."/>
            <person name="Wang M."/>
            <person name="Zifcakova L."/>
            <person name="Wipf D."/>
            <person name="Zambonelli A."/>
            <person name="Paolocci F."/>
            <person name="Nowrousian M."/>
            <person name="Ottonello S."/>
            <person name="Baldrian P."/>
            <person name="Spatafora J.W."/>
            <person name="Henrissat B."/>
            <person name="Nagy L.G."/>
            <person name="Aury J.M."/>
            <person name="Wincker P."/>
            <person name="Grigoriev I.V."/>
            <person name="Bonfante P."/>
            <person name="Martin F.M."/>
        </authorList>
    </citation>
    <scope>NUCLEOTIDE SEQUENCE [LARGE SCALE GENOMIC DNA]</scope>
    <source>
        <strain evidence="4 5">ATCC MYA-4762</strain>
    </source>
</reference>
<dbReference type="STRING" id="1051890.A0A3N4LKF2"/>
<feature type="non-terminal residue" evidence="4">
    <location>
        <position position="260"/>
    </location>
</feature>
<protein>
    <submittedName>
        <fullName evidence="4">Ankyrin</fullName>
    </submittedName>
</protein>
<dbReference type="SUPFAM" id="SSF48403">
    <property type="entry name" value="Ankyrin repeat"/>
    <property type="match status" value="1"/>
</dbReference>
<dbReference type="Pfam" id="PF12796">
    <property type="entry name" value="Ank_2"/>
    <property type="match status" value="2"/>
</dbReference>
<evidence type="ECO:0000313" key="5">
    <source>
        <dbReference type="Proteomes" id="UP000267821"/>
    </source>
</evidence>
<evidence type="ECO:0000313" key="4">
    <source>
        <dbReference type="EMBL" id="RPB18415.1"/>
    </source>
</evidence>
<dbReference type="Pfam" id="PF00023">
    <property type="entry name" value="Ank"/>
    <property type="match status" value="2"/>
</dbReference>
<evidence type="ECO:0000256" key="3">
    <source>
        <dbReference type="PROSITE-ProRule" id="PRU00023"/>
    </source>
</evidence>
<name>A0A3N4LKF2_9PEZI</name>
<sequence>TPLSVAVANGHIKVVRLLLAHNADTIHPATQQTGVHTAAAEGHMGVLNELVLNFGASTNTRDKSQRIPLYFAAEKNMPEVVTFLLEKGNHGDIKALDRRHQSVLFKPAGRGYPDVVDQLIEAGVDIHCEDLWKRNALHWAARGSRVAPRSTHVKIAKKLLALKVNPNLKDQDGRTPLFWANEFPGGGPMIKVLVEGGADIHSTKDRPTPAPLHLAARIGNALVVEILLTAGADVNASDILYQTPLQLAATRGHVDVVERL</sequence>
<dbReference type="Gene3D" id="1.25.40.20">
    <property type="entry name" value="Ankyrin repeat-containing domain"/>
    <property type="match status" value="1"/>
</dbReference>
<feature type="repeat" description="ANK" evidence="3">
    <location>
        <begin position="30"/>
        <end position="63"/>
    </location>
</feature>
<proteinExistence type="predicted"/>
<dbReference type="PROSITE" id="PS50088">
    <property type="entry name" value="ANK_REPEAT"/>
    <property type="match status" value="5"/>
</dbReference>
<evidence type="ECO:0000256" key="1">
    <source>
        <dbReference type="ARBA" id="ARBA00022737"/>
    </source>
</evidence>
<feature type="non-terminal residue" evidence="4">
    <location>
        <position position="1"/>
    </location>
</feature>
<feature type="repeat" description="ANK" evidence="3">
    <location>
        <begin position="240"/>
        <end position="260"/>
    </location>
</feature>
<gene>
    <name evidence="4" type="ORF">L211DRAFT_769711</name>
</gene>
<keyword evidence="1" id="KW-0677">Repeat</keyword>
<dbReference type="PANTHER" id="PTHR24126">
    <property type="entry name" value="ANKYRIN REPEAT, PH AND SEC7 DOMAIN CONTAINING PROTEIN SECG-RELATED"/>
    <property type="match status" value="1"/>
</dbReference>
<keyword evidence="2 3" id="KW-0040">ANK repeat</keyword>
<dbReference type="SMART" id="SM00248">
    <property type="entry name" value="ANK"/>
    <property type="match status" value="7"/>
</dbReference>
<dbReference type="InParanoid" id="A0A3N4LKF2"/>
<dbReference type="OrthoDB" id="1577640at2759"/>
<dbReference type="InterPro" id="IPR036770">
    <property type="entry name" value="Ankyrin_rpt-contain_sf"/>
</dbReference>
<feature type="repeat" description="ANK" evidence="3">
    <location>
        <begin position="172"/>
        <end position="205"/>
    </location>
</feature>
<feature type="repeat" description="ANK" evidence="3">
    <location>
        <begin position="207"/>
        <end position="239"/>
    </location>
</feature>
<organism evidence="4 5">
    <name type="scientific">Terfezia boudieri ATCC MYA-4762</name>
    <dbReference type="NCBI Taxonomy" id="1051890"/>
    <lineage>
        <taxon>Eukaryota</taxon>
        <taxon>Fungi</taxon>
        <taxon>Dikarya</taxon>
        <taxon>Ascomycota</taxon>
        <taxon>Pezizomycotina</taxon>
        <taxon>Pezizomycetes</taxon>
        <taxon>Pezizales</taxon>
        <taxon>Pezizaceae</taxon>
        <taxon>Terfezia</taxon>
    </lineage>
</organism>
<evidence type="ECO:0000256" key="2">
    <source>
        <dbReference type="ARBA" id="ARBA00023043"/>
    </source>
</evidence>
<feature type="repeat" description="ANK" evidence="3">
    <location>
        <begin position="1"/>
        <end position="24"/>
    </location>
</feature>
<keyword evidence="5" id="KW-1185">Reference proteome</keyword>
<dbReference type="Proteomes" id="UP000267821">
    <property type="component" value="Unassembled WGS sequence"/>
</dbReference>
<dbReference type="AlphaFoldDB" id="A0A3N4LKF2"/>
<dbReference type="PROSITE" id="PS50297">
    <property type="entry name" value="ANK_REP_REGION"/>
    <property type="match status" value="3"/>
</dbReference>
<dbReference type="EMBL" id="ML121632">
    <property type="protein sequence ID" value="RPB18415.1"/>
    <property type="molecule type" value="Genomic_DNA"/>
</dbReference>
<dbReference type="PANTHER" id="PTHR24126:SF14">
    <property type="entry name" value="ANK_REP_REGION DOMAIN-CONTAINING PROTEIN"/>
    <property type="match status" value="1"/>
</dbReference>
<accession>A0A3N4LKF2</accession>